<comment type="caution">
    <text evidence="5">The sequence shown here is derived from an EMBL/GenBank/DDBJ whole genome shotgun (WGS) entry which is preliminary data.</text>
</comment>
<feature type="domain" description="Transglycosylase SLT" evidence="4">
    <location>
        <begin position="693"/>
        <end position="792"/>
    </location>
</feature>
<dbReference type="AlphaFoldDB" id="A0A9W5IPP5"/>
<sequence>MATVIDTLFLELGIDSSKFSGEAAKAEKQYDRLERSVSKVEKAEKTAAKTTKENSEARRKSVADTQKADASMQGLLKTVNASIKGFAAFTGLLLGASGLSKLALDAAKANRELDTTAKNLGMARKELSAWQGAAEMAGESANGMSGYMKTLSGDMQSLIMMGDTSVLPYFNALGVSLLDSTGKARKLDDVMLDLADRFSTMDRQQAYTLAQQMGIDDGTFNTLSRGRAEMERMLEIQRDMYHSSEADIENSRKLAEARAVLNARWESLKLMIGNALIPVLTTLTEIVSGFVGFLVKHEHVTKGVFLGIASAIGIFLVPMLVTATAAVFAFIAPFAPLIAAVAGLGAAFGLLYDDYKTWAEGGKSLFDWGRFTSYINSSKVSTDSLGKSFIYLTTGYTSWSEAANGMLDWMRLKGFIDGNTVSVGSLMNGFKNLASELSDGLMPYLMDIVEIFNRLKEGDFSGAGEAVKVAFNRRWEAVKSFAGAAWDRVTGTVDVATGHDVGTLSGGSSAGGSAVDNMVSGIDGKVSQAAAFAVKHAAKRSLKQCALYVNNALRAQGIRSSGNGVDVASNLIKSGQGFHQVAYSKDYVPQIGDVMSMKSNSKSGHNWGHASIYTEEGWVSDFKQGEKYGNTGAPSAQYWKEIKSGKIVPVIARRGGGGGTRSAIAVTGKEDWLNKITAKDTVSNADSRLSAVSQKYGIPQHMLYSVWAQESRKGNMKKSSAAGAKGHFQFMPGTAKAYGISGREWDFDASSDAAARYFQWLLRHYGGDHNKALAAYNWGNGNLDKAIKRYGNDWLSHAPKETQGYVNSINKMMAYKGRGGMMSRPLGGQDVAQNLSNQQGRINASRGAANPHNVSNTQNTQITVNGGINVQTSASTVRGNVQDAMDGLNSRAGQYAVAQM</sequence>
<protein>
    <submittedName>
        <fullName evidence="5">Transglycosylase SLT domain protein</fullName>
    </submittedName>
</protein>
<dbReference type="PANTHER" id="PTHR37423:SF2">
    <property type="entry name" value="MEMBRANE-BOUND LYTIC MUREIN TRANSGLYCOSYLASE C"/>
    <property type="match status" value="1"/>
</dbReference>
<dbReference type="InterPro" id="IPR008258">
    <property type="entry name" value="Transglycosylase_SLT_dom_1"/>
</dbReference>
<dbReference type="Gene3D" id="3.90.1720.10">
    <property type="entry name" value="endopeptidase domain like (from Nostoc punctiforme)"/>
    <property type="match status" value="1"/>
</dbReference>
<dbReference type="Pfam" id="PF01464">
    <property type="entry name" value="SLT"/>
    <property type="match status" value="1"/>
</dbReference>
<comment type="similarity">
    <text evidence="1">Belongs to the transglycosylase Slt family.</text>
</comment>
<feature type="transmembrane region" description="Helical" evidence="3">
    <location>
        <begin position="275"/>
        <end position="295"/>
    </location>
</feature>
<organism evidence="5 6">
    <name type="scientific">Neisseria subflava NJ9703</name>
    <dbReference type="NCBI Taxonomy" id="546268"/>
    <lineage>
        <taxon>Bacteria</taxon>
        <taxon>Pseudomonadati</taxon>
        <taxon>Pseudomonadota</taxon>
        <taxon>Betaproteobacteria</taxon>
        <taxon>Neisseriales</taxon>
        <taxon>Neisseriaceae</taxon>
        <taxon>Neisseria</taxon>
    </lineage>
</organism>
<dbReference type="InterPro" id="IPR023346">
    <property type="entry name" value="Lysozyme-like_dom_sf"/>
</dbReference>
<proteinExistence type="inferred from homology"/>
<feature type="compositionally biased region" description="Basic and acidic residues" evidence="2">
    <location>
        <begin position="35"/>
        <end position="62"/>
    </location>
</feature>
<gene>
    <name evidence="5" type="ORF">NEISUBOT_05178</name>
</gene>
<accession>A0A9W5IPP5</accession>
<dbReference type="SUPFAM" id="SSF53955">
    <property type="entry name" value="Lysozyme-like"/>
    <property type="match status" value="1"/>
</dbReference>
<evidence type="ECO:0000259" key="4">
    <source>
        <dbReference type="Pfam" id="PF01464"/>
    </source>
</evidence>
<dbReference type="RefSeq" id="WP_004520724.1">
    <property type="nucleotide sequence ID" value="NZ_ACEO02000011.1"/>
</dbReference>
<dbReference type="EMBL" id="ACEO02000011">
    <property type="protein sequence ID" value="EFC51451.1"/>
    <property type="molecule type" value="Genomic_DNA"/>
</dbReference>
<name>A0A9W5IPP5_NEISU</name>
<dbReference type="PANTHER" id="PTHR37423">
    <property type="entry name" value="SOLUBLE LYTIC MUREIN TRANSGLYCOSYLASE-RELATED"/>
    <property type="match status" value="1"/>
</dbReference>
<keyword evidence="3" id="KW-1133">Transmembrane helix</keyword>
<feature type="region of interest" description="Disordered" evidence="2">
    <location>
        <begin position="35"/>
        <end position="65"/>
    </location>
</feature>
<evidence type="ECO:0000313" key="5">
    <source>
        <dbReference type="EMBL" id="EFC51451.1"/>
    </source>
</evidence>
<keyword evidence="3" id="KW-0472">Membrane</keyword>
<evidence type="ECO:0000256" key="3">
    <source>
        <dbReference type="SAM" id="Phobius"/>
    </source>
</evidence>
<dbReference type="Proteomes" id="UP000004621">
    <property type="component" value="Unassembled WGS sequence"/>
</dbReference>
<feature type="transmembrane region" description="Helical" evidence="3">
    <location>
        <begin position="334"/>
        <end position="352"/>
    </location>
</feature>
<keyword evidence="3" id="KW-0812">Transmembrane</keyword>
<feature type="transmembrane region" description="Helical" evidence="3">
    <location>
        <begin position="304"/>
        <end position="328"/>
    </location>
</feature>
<evidence type="ECO:0000313" key="6">
    <source>
        <dbReference type="Proteomes" id="UP000004621"/>
    </source>
</evidence>
<evidence type="ECO:0000256" key="2">
    <source>
        <dbReference type="SAM" id="MobiDB-lite"/>
    </source>
</evidence>
<dbReference type="Gene3D" id="1.10.530.10">
    <property type="match status" value="1"/>
</dbReference>
<evidence type="ECO:0000256" key="1">
    <source>
        <dbReference type="ARBA" id="ARBA00007734"/>
    </source>
</evidence>
<reference evidence="5 6" key="1">
    <citation type="submission" date="2010-01" db="EMBL/GenBank/DDBJ databases">
        <authorList>
            <person name="Weinstock G."/>
            <person name="Sodergren E."/>
            <person name="Clifton S."/>
            <person name="Fulton L."/>
            <person name="Fulton B."/>
            <person name="Courtney L."/>
            <person name="Fronick C."/>
            <person name="Harrison M."/>
            <person name="Strong C."/>
            <person name="Farmer C."/>
            <person name="Delahaunty K."/>
            <person name="Markovic C."/>
            <person name="Hall O."/>
            <person name="Minx P."/>
            <person name="Tomlinson C."/>
            <person name="Mitreva M."/>
            <person name="Nelson J."/>
            <person name="Hou S."/>
            <person name="Wollam A."/>
            <person name="Pepin K.H."/>
            <person name="Johnson M."/>
            <person name="Bhonagiri V."/>
            <person name="Nash W.E."/>
            <person name="Warren W."/>
            <person name="Chinwalla A."/>
            <person name="Mardis E.R."/>
            <person name="Wilson R.K."/>
        </authorList>
    </citation>
    <scope>NUCLEOTIDE SEQUENCE [LARGE SCALE GENOMIC DNA]</scope>
    <source>
        <strain evidence="5 6">NJ9703</strain>
    </source>
</reference>